<gene>
    <name evidence="12" type="ORF">TCAL_03321</name>
</gene>
<name>A0A553NQA7_TIGCA</name>
<reference evidence="12 13" key="1">
    <citation type="journal article" date="2018" name="Nat. Ecol. Evol.">
        <title>Genomic signatures of mitonuclear coevolution across populations of Tigriopus californicus.</title>
        <authorList>
            <person name="Barreto F.S."/>
            <person name="Watson E.T."/>
            <person name="Lima T.G."/>
            <person name="Willett C.S."/>
            <person name="Edmands S."/>
            <person name="Li W."/>
            <person name="Burton R.S."/>
        </authorList>
    </citation>
    <scope>NUCLEOTIDE SEQUENCE [LARGE SCALE GENOMIC DNA]</scope>
    <source>
        <strain evidence="12 13">San Diego</strain>
    </source>
</reference>
<feature type="transmembrane region" description="Helical" evidence="10">
    <location>
        <begin position="308"/>
        <end position="336"/>
    </location>
</feature>
<evidence type="ECO:0000259" key="11">
    <source>
        <dbReference type="Pfam" id="PF07885"/>
    </source>
</evidence>
<comment type="caution">
    <text evidence="12">The sequence shown here is derived from an EMBL/GenBank/DDBJ whole genome shotgun (WGS) entry which is preliminary data.</text>
</comment>
<dbReference type="InterPro" id="IPR003280">
    <property type="entry name" value="2pore_dom_K_chnl"/>
</dbReference>
<dbReference type="Gene3D" id="1.10.287.70">
    <property type="match status" value="1"/>
</dbReference>
<protein>
    <recommendedName>
        <fullName evidence="11">Potassium channel domain-containing protein</fullName>
    </recommendedName>
</protein>
<organism evidence="12 13">
    <name type="scientific">Tigriopus californicus</name>
    <name type="common">Marine copepod</name>
    <dbReference type="NCBI Taxonomy" id="6832"/>
    <lineage>
        <taxon>Eukaryota</taxon>
        <taxon>Metazoa</taxon>
        <taxon>Ecdysozoa</taxon>
        <taxon>Arthropoda</taxon>
        <taxon>Crustacea</taxon>
        <taxon>Multicrustacea</taxon>
        <taxon>Hexanauplia</taxon>
        <taxon>Copepoda</taxon>
        <taxon>Harpacticoida</taxon>
        <taxon>Harpacticidae</taxon>
        <taxon>Tigriopus</taxon>
    </lineage>
</organism>
<proteinExistence type="inferred from homology"/>
<evidence type="ECO:0000256" key="2">
    <source>
        <dbReference type="ARBA" id="ARBA00022448"/>
    </source>
</evidence>
<evidence type="ECO:0000313" key="12">
    <source>
        <dbReference type="EMBL" id="TRY67616.1"/>
    </source>
</evidence>
<evidence type="ECO:0000256" key="9">
    <source>
        <dbReference type="SAM" id="MobiDB-lite"/>
    </source>
</evidence>
<dbReference type="InterPro" id="IPR013099">
    <property type="entry name" value="K_chnl_dom"/>
</dbReference>
<evidence type="ECO:0000256" key="10">
    <source>
        <dbReference type="SAM" id="Phobius"/>
    </source>
</evidence>
<dbReference type="OrthoDB" id="297496at2759"/>
<feature type="transmembrane region" description="Helical" evidence="10">
    <location>
        <begin position="174"/>
        <end position="195"/>
    </location>
</feature>
<feature type="transmembrane region" description="Helical" evidence="10">
    <location>
        <begin position="249"/>
        <end position="272"/>
    </location>
</feature>
<evidence type="ECO:0000256" key="6">
    <source>
        <dbReference type="ARBA" id="ARBA00023136"/>
    </source>
</evidence>
<evidence type="ECO:0000256" key="4">
    <source>
        <dbReference type="ARBA" id="ARBA00022989"/>
    </source>
</evidence>
<dbReference type="GO" id="GO:0005886">
    <property type="term" value="C:plasma membrane"/>
    <property type="evidence" value="ECO:0007669"/>
    <property type="project" value="TreeGrafter"/>
</dbReference>
<keyword evidence="3 8" id="KW-0812">Transmembrane</keyword>
<keyword evidence="2 8" id="KW-0813">Transport</keyword>
<dbReference type="AlphaFoldDB" id="A0A553NQA7"/>
<evidence type="ECO:0000256" key="1">
    <source>
        <dbReference type="ARBA" id="ARBA00004141"/>
    </source>
</evidence>
<accession>A0A553NQA7</accession>
<dbReference type="PANTHER" id="PTHR11003:SF334">
    <property type="entry name" value="FI03418P"/>
    <property type="match status" value="1"/>
</dbReference>
<feature type="domain" description="Potassium channel" evidence="11">
    <location>
        <begin position="259"/>
        <end position="341"/>
    </location>
</feature>
<feature type="compositionally biased region" description="Acidic residues" evidence="9">
    <location>
        <begin position="390"/>
        <end position="400"/>
    </location>
</feature>
<evidence type="ECO:0000256" key="8">
    <source>
        <dbReference type="RuleBase" id="RU003857"/>
    </source>
</evidence>
<feature type="transmembrane region" description="Helical" evidence="10">
    <location>
        <begin position="31"/>
        <end position="57"/>
    </location>
</feature>
<comment type="subcellular location">
    <subcellularLocation>
        <location evidence="1">Membrane</location>
        <topology evidence="1">Multi-pass membrane protein</topology>
    </subcellularLocation>
</comment>
<dbReference type="GO" id="GO:0022841">
    <property type="term" value="F:potassium ion leak channel activity"/>
    <property type="evidence" value="ECO:0007669"/>
    <property type="project" value="TreeGrafter"/>
</dbReference>
<feature type="domain" description="Potassium channel" evidence="11">
    <location>
        <begin position="134"/>
        <end position="195"/>
    </location>
</feature>
<keyword evidence="6 10" id="KW-0472">Membrane</keyword>
<feature type="compositionally biased region" description="Acidic residues" evidence="9">
    <location>
        <begin position="422"/>
        <end position="442"/>
    </location>
</feature>
<feature type="transmembrane region" description="Helical" evidence="10">
    <location>
        <begin position="143"/>
        <end position="162"/>
    </location>
</feature>
<keyword evidence="13" id="KW-1185">Reference proteome</keyword>
<sequence length="442" mass="50016">MGRRQQKLEEERSYNLVVRQRRETGNFFKSFLKFTFSHVGLVLLCVVIAVGGAEIFINIEIGKEEERYEDKRERAKEVNNAQEYLSSAFWWYAQEDEGYNFTQEQFTDRVESDLHEFIEFVVNATNEVNYDGQVEGWQYDWDFPNALLFTISIMTLIGYGQISPVTIVGKLFTIGYSLIAIATMLVMLANVGSALADGLIYTYSRCCCRWFRSQRINSEIPSRTLRKKLRRRLIDEVVGDEMYMPTNTIAIPIIVNVVIIFFYIFLGAMLFSMWEGWDLLSSAYFAFITLTTVGFGDLSPDKSFRGTGAVGTIIMICSVVYCSIGLAVLSLCISLIQEQISKKAARALHGKVEVVEMDRIEIIPKRMNIQGDEDAIPTDDKAGLVDAEVPMDEIDNEDDASAPIDLENENNSRPASGKLPGEPDDLFDDMPGQDDDLTPIDH</sequence>
<dbReference type="Proteomes" id="UP000318571">
    <property type="component" value="Chromosome 4"/>
</dbReference>
<evidence type="ECO:0000256" key="7">
    <source>
        <dbReference type="ARBA" id="ARBA00023303"/>
    </source>
</evidence>
<dbReference type="GO" id="GO:0030322">
    <property type="term" value="P:stabilization of membrane potential"/>
    <property type="evidence" value="ECO:0007669"/>
    <property type="project" value="TreeGrafter"/>
</dbReference>
<feature type="region of interest" description="Disordered" evidence="9">
    <location>
        <begin position="390"/>
        <end position="442"/>
    </location>
</feature>
<dbReference type="GO" id="GO:0015271">
    <property type="term" value="F:outward rectifier potassium channel activity"/>
    <property type="evidence" value="ECO:0007669"/>
    <property type="project" value="TreeGrafter"/>
</dbReference>
<keyword evidence="7 8" id="KW-0407">Ion channel</keyword>
<keyword evidence="5 8" id="KW-0406">Ion transport</keyword>
<evidence type="ECO:0000313" key="13">
    <source>
        <dbReference type="Proteomes" id="UP000318571"/>
    </source>
</evidence>
<dbReference type="EMBL" id="VCGU01000011">
    <property type="protein sequence ID" value="TRY67616.1"/>
    <property type="molecule type" value="Genomic_DNA"/>
</dbReference>
<dbReference type="Pfam" id="PF07885">
    <property type="entry name" value="Ion_trans_2"/>
    <property type="match status" value="2"/>
</dbReference>
<comment type="similarity">
    <text evidence="8">Belongs to the two pore domain potassium channel (TC 1.A.1.8) family.</text>
</comment>
<dbReference type="SUPFAM" id="SSF81324">
    <property type="entry name" value="Voltage-gated potassium channels"/>
    <property type="match status" value="2"/>
</dbReference>
<keyword evidence="4 10" id="KW-1133">Transmembrane helix</keyword>
<evidence type="ECO:0000256" key="5">
    <source>
        <dbReference type="ARBA" id="ARBA00023065"/>
    </source>
</evidence>
<feature type="transmembrane region" description="Helical" evidence="10">
    <location>
        <begin position="279"/>
        <end position="296"/>
    </location>
</feature>
<dbReference type="STRING" id="6832.A0A553NQA7"/>
<evidence type="ECO:0000256" key="3">
    <source>
        <dbReference type="ARBA" id="ARBA00022692"/>
    </source>
</evidence>
<dbReference type="PRINTS" id="PR01333">
    <property type="entry name" value="2POREKCHANEL"/>
</dbReference>
<dbReference type="PANTHER" id="PTHR11003">
    <property type="entry name" value="POTASSIUM CHANNEL, SUBFAMILY K"/>
    <property type="match status" value="1"/>
</dbReference>